<feature type="non-terminal residue" evidence="1">
    <location>
        <position position="82"/>
    </location>
</feature>
<dbReference type="Proteomes" id="UP001153148">
    <property type="component" value="Unassembled WGS sequence"/>
</dbReference>
<protein>
    <submittedName>
        <fullName evidence="1">Uncharacterized protein</fullName>
    </submittedName>
</protein>
<name>A0ABN7PH85_TIMPD</name>
<keyword evidence="2" id="KW-1185">Reference proteome</keyword>
<evidence type="ECO:0000313" key="2">
    <source>
        <dbReference type="Proteomes" id="UP001153148"/>
    </source>
</evidence>
<comment type="caution">
    <text evidence="1">The sequence shown here is derived from an EMBL/GenBank/DDBJ whole genome shotgun (WGS) entry which is preliminary data.</text>
</comment>
<evidence type="ECO:0000313" key="1">
    <source>
        <dbReference type="EMBL" id="CAG2067135.1"/>
    </source>
</evidence>
<organism evidence="1 2">
    <name type="scientific">Timema podura</name>
    <name type="common">Walking stick</name>
    <dbReference type="NCBI Taxonomy" id="61482"/>
    <lineage>
        <taxon>Eukaryota</taxon>
        <taxon>Metazoa</taxon>
        <taxon>Ecdysozoa</taxon>
        <taxon>Arthropoda</taxon>
        <taxon>Hexapoda</taxon>
        <taxon>Insecta</taxon>
        <taxon>Pterygota</taxon>
        <taxon>Neoptera</taxon>
        <taxon>Polyneoptera</taxon>
        <taxon>Phasmatodea</taxon>
        <taxon>Timematodea</taxon>
        <taxon>Timematoidea</taxon>
        <taxon>Timematidae</taxon>
        <taxon>Timema</taxon>
    </lineage>
</organism>
<accession>A0ABN7PH85</accession>
<dbReference type="EMBL" id="CAJPIN010063850">
    <property type="protein sequence ID" value="CAG2067135.1"/>
    <property type="molecule type" value="Genomic_DNA"/>
</dbReference>
<reference evidence="1" key="1">
    <citation type="submission" date="2021-03" db="EMBL/GenBank/DDBJ databases">
        <authorList>
            <person name="Tran Van P."/>
        </authorList>
    </citation>
    <scope>NUCLEOTIDE SEQUENCE</scope>
</reference>
<sequence length="82" mass="9580">MFLALRMEMDSKKGLQTIKAEPTFDSNLELYQELDLKTEELQLKIEVDVEPSLNLEDQIKLNEENNISPLKLFFPPTKKELI</sequence>
<proteinExistence type="predicted"/>
<gene>
    <name evidence="1" type="ORF">TPAB3V08_LOCUS14078</name>
</gene>